<proteinExistence type="predicted"/>
<dbReference type="EMBL" id="MT143149">
    <property type="protein sequence ID" value="QJA93440.1"/>
    <property type="molecule type" value="Genomic_DNA"/>
</dbReference>
<organism evidence="1">
    <name type="scientific">viral metagenome</name>
    <dbReference type="NCBI Taxonomy" id="1070528"/>
    <lineage>
        <taxon>unclassified sequences</taxon>
        <taxon>metagenomes</taxon>
        <taxon>organismal metagenomes</taxon>
    </lineage>
</organism>
<evidence type="ECO:0000313" key="1">
    <source>
        <dbReference type="EMBL" id="QJA93440.1"/>
    </source>
</evidence>
<protein>
    <submittedName>
        <fullName evidence="1">Uncharacterized protein</fullName>
    </submittedName>
</protein>
<gene>
    <name evidence="1" type="ORF">MM415B04219_0007</name>
</gene>
<sequence>MATVDKKLDKLCSEYVRKRAIQRCGGCERCNTPKFDIVKDNGSVFPAWKSLDWSHFHTRSNKKVRWNEDNAAGLCGGCHFYLDSHPHEKIAFFEGLLGDKVTQLEYQATRGSKPDKSAIELYLKQKIKELDV</sequence>
<reference evidence="1" key="1">
    <citation type="submission" date="2020-03" db="EMBL/GenBank/DDBJ databases">
        <title>The deep terrestrial virosphere.</title>
        <authorList>
            <person name="Holmfeldt K."/>
            <person name="Nilsson E."/>
            <person name="Simone D."/>
            <person name="Lopez-Fernandez M."/>
            <person name="Wu X."/>
            <person name="de Brujin I."/>
            <person name="Lundin D."/>
            <person name="Andersson A."/>
            <person name="Bertilsson S."/>
            <person name="Dopson M."/>
        </authorList>
    </citation>
    <scope>NUCLEOTIDE SEQUENCE</scope>
    <source>
        <strain evidence="1">MM415B04219</strain>
    </source>
</reference>
<accession>A0A6M3LF73</accession>
<name>A0A6M3LF73_9ZZZZ</name>
<dbReference type="AlphaFoldDB" id="A0A6M3LF73"/>